<protein>
    <submittedName>
        <fullName evidence="3">Uncharacterized protein</fullName>
    </submittedName>
</protein>
<keyword evidence="2" id="KW-0812">Transmembrane</keyword>
<evidence type="ECO:0000313" key="4">
    <source>
        <dbReference type="Proteomes" id="UP000272025"/>
    </source>
</evidence>
<keyword evidence="2" id="KW-1133">Transmembrane helix</keyword>
<sequence>MPLLGSGEKTTDPENTTPTSESKPEHRPHAWTLKTTLNEVLETVRAHLGEDGPKPKFDDVCPYDISETQENMLWEHETTRLMGAVDACGMRTGLRFESYGKFQQDDSKSSYERLASLADQIMLNLHICILDNELLLWKSKEKLSHKNARQMSKEILQSRLDNPKSAHKTAREDSEDVSEESFLESYFAMVDYLTAVVARFGVSAAEEGAWQRRVLAGLAKSSAKLKILARKPDTYVTRSIDAIRRYETEQRVKGVFDNSKTRLPEQGPTHLGHMQDVGDGGWEFDGMPMMNAAPLQHMHREGEPSQYAKELEVMVEVQDDSEDPYLSDMADAFSWVSSTLRSLVYYLMAGSPLDSFEISTVTYRGGTTDTPFPVYMHQDRNSELHGSSDPDFIKHAYLGYVLAKQAVEEVQKEHEQNASVNYRPKLKQDENGSGTVITFQIRERCEDPNNDTVVDLSPVNLTNLAQIITVMIPVLLTSPEIISVLRSSLSSLGGLLSIDVEEQLTPRSPSFTAVVSIHTRTFQKNSPSSLPGAEFRSLSQSLLAHSDRQVSHSRIPTGTAAWSSIPADEVQQRLHEVQERRARLAADGQDWDIDEMAVRVKCVSYVYSVLGIAGFLVAGGLAAAFTIGDRVEGVDPFNIASFSWLLAGFLILIAKSIRVTEWPWRDFLLGRVTCRSLSELRAVTSANEQDLILYLLTKEPESVLITRGPYNRLFTRKEEQAFAGGFSIDIKPEVRTLVAAGLIFVVVALRHGTALVCLDLRRGSEKRDTRTSIAHTGEEQTTVCRYPPKPSDKEKVQDAVLNHLPMDQPVVWNRVLGFYHSPERKVR</sequence>
<dbReference type="STRING" id="1314773.A0A3N2PTG8"/>
<keyword evidence="2" id="KW-0472">Membrane</keyword>
<proteinExistence type="predicted"/>
<dbReference type="EMBL" id="ML119056">
    <property type="protein sequence ID" value="ROT37781.1"/>
    <property type="molecule type" value="Genomic_DNA"/>
</dbReference>
<name>A0A3N2PTG8_SODAK</name>
<dbReference type="OrthoDB" id="5419219at2759"/>
<feature type="region of interest" description="Disordered" evidence="1">
    <location>
        <begin position="1"/>
        <end position="29"/>
    </location>
</feature>
<dbReference type="GeneID" id="39580482"/>
<dbReference type="RefSeq" id="XP_028465587.1">
    <property type="nucleotide sequence ID" value="XM_028612004.1"/>
</dbReference>
<evidence type="ECO:0000256" key="1">
    <source>
        <dbReference type="SAM" id="MobiDB-lite"/>
    </source>
</evidence>
<feature type="transmembrane region" description="Helical" evidence="2">
    <location>
        <begin position="737"/>
        <end position="758"/>
    </location>
</feature>
<dbReference type="Proteomes" id="UP000272025">
    <property type="component" value="Unassembled WGS sequence"/>
</dbReference>
<dbReference type="AlphaFoldDB" id="A0A3N2PTG8"/>
<gene>
    <name evidence="3" type="ORF">SODALDRAFT_333534</name>
</gene>
<feature type="transmembrane region" description="Helical" evidence="2">
    <location>
        <begin position="605"/>
        <end position="627"/>
    </location>
</feature>
<keyword evidence="4" id="KW-1185">Reference proteome</keyword>
<organism evidence="3 4">
    <name type="scientific">Sodiomyces alkalinus (strain CBS 110278 / VKM F-3762 / F11)</name>
    <name type="common">Alkaliphilic filamentous fungus</name>
    <dbReference type="NCBI Taxonomy" id="1314773"/>
    <lineage>
        <taxon>Eukaryota</taxon>
        <taxon>Fungi</taxon>
        <taxon>Dikarya</taxon>
        <taxon>Ascomycota</taxon>
        <taxon>Pezizomycotina</taxon>
        <taxon>Sordariomycetes</taxon>
        <taxon>Hypocreomycetidae</taxon>
        <taxon>Glomerellales</taxon>
        <taxon>Plectosphaerellaceae</taxon>
        <taxon>Sodiomyces</taxon>
    </lineage>
</organism>
<evidence type="ECO:0000313" key="3">
    <source>
        <dbReference type="EMBL" id="ROT37781.1"/>
    </source>
</evidence>
<reference evidence="3 4" key="1">
    <citation type="journal article" date="2018" name="Mol. Ecol.">
        <title>The obligate alkalophilic soda-lake fungus Sodiomyces alkalinus has shifted to a protein diet.</title>
        <authorList>
            <person name="Grum-Grzhimaylo A.A."/>
            <person name="Falkoski D.L."/>
            <person name="van den Heuvel J."/>
            <person name="Valero-Jimenez C.A."/>
            <person name="Min B."/>
            <person name="Choi I.G."/>
            <person name="Lipzen A."/>
            <person name="Daum C.G."/>
            <person name="Aanen D.K."/>
            <person name="Tsang A."/>
            <person name="Henrissat B."/>
            <person name="Bilanenko E.N."/>
            <person name="de Vries R.P."/>
            <person name="van Kan J.A.L."/>
            <person name="Grigoriev I.V."/>
            <person name="Debets A.J.M."/>
        </authorList>
    </citation>
    <scope>NUCLEOTIDE SEQUENCE [LARGE SCALE GENOMIC DNA]</scope>
    <source>
        <strain evidence="3 4">F11</strain>
    </source>
</reference>
<feature type="transmembrane region" description="Helical" evidence="2">
    <location>
        <begin position="639"/>
        <end position="657"/>
    </location>
</feature>
<accession>A0A3N2PTG8</accession>
<evidence type="ECO:0000256" key="2">
    <source>
        <dbReference type="SAM" id="Phobius"/>
    </source>
</evidence>